<organism evidence="4">
    <name type="scientific">Singulisphaera sp. Ch08</name>
    <dbReference type="NCBI Taxonomy" id="3120278"/>
    <lineage>
        <taxon>Bacteria</taxon>
        <taxon>Pseudomonadati</taxon>
        <taxon>Planctomycetota</taxon>
        <taxon>Planctomycetia</taxon>
        <taxon>Isosphaerales</taxon>
        <taxon>Isosphaeraceae</taxon>
        <taxon>Singulisphaera</taxon>
    </lineage>
</organism>
<dbReference type="EMBL" id="CP155447">
    <property type="protein sequence ID" value="XBH06206.1"/>
    <property type="molecule type" value="Genomic_DNA"/>
</dbReference>
<evidence type="ECO:0000313" key="4">
    <source>
        <dbReference type="EMBL" id="XBH06206.1"/>
    </source>
</evidence>
<feature type="transmembrane region" description="Helical" evidence="2">
    <location>
        <begin position="36"/>
        <end position="60"/>
    </location>
</feature>
<dbReference type="InterPro" id="IPR045584">
    <property type="entry name" value="Pilin-like"/>
</dbReference>
<name>A0AAU7CM47_9BACT</name>
<evidence type="ECO:0000259" key="3">
    <source>
        <dbReference type="Pfam" id="PF07596"/>
    </source>
</evidence>
<dbReference type="Pfam" id="PF07596">
    <property type="entry name" value="SBP_bac_10"/>
    <property type="match status" value="1"/>
</dbReference>
<dbReference type="PROSITE" id="PS00409">
    <property type="entry name" value="PROKAR_NTER_METHYL"/>
    <property type="match status" value="1"/>
</dbReference>
<dbReference type="RefSeq" id="WP_406699056.1">
    <property type="nucleotide sequence ID" value="NZ_CP155447.1"/>
</dbReference>
<feature type="domain" description="DUF1559" evidence="3">
    <location>
        <begin position="61"/>
        <end position="374"/>
    </location>
</feature>
<dbReference type="InterPro" id="IPR027558">
    <property type="entry name" value="Pre_pil_HX9DG_C"/>
</dbReference>
<dbReference type="PANTHER" id="PTHR30093">
    <property type="entry name" value="GENERAL SECRETION PATHWAY PROTEIN G"/>
    <property type="match status" value="1"/>
</dbReference>
<dbReference type="Pfam" id="PF07963">
    <property type="entry name" value="N_methyl"/>
    <property type="match status" value="1"/>
</dbReference>
<dbReference type="NCBIfam" id="TIGR02532">
    <property type="entry name" value="IV_pilin_GFxxxE"/>
    <property type="match status" value="1"/>
</dbReference>
<accession>A0AAU7CM47</accession>
<keyword evidence="2" id="KW-0812">Transmembrane</keyword>
<evidence type="ECO:0000256" key="1">
    <source>
        <dbReference type="SAM" id="MobiDB-lite"/>
    </source>
</evidence>
<proteinExistence type="predicted"/>
<feature type="region of interest" description="Disordered" evidence="1">
    <location>
        <begin position="1"/>
        <end position="29"/>
    </location>
</feature>
<reference evidence="4" key="1">
    <citation type="submission" date="2024-05" db="EMBL/GenBank/DDBJ databases">
        <title>Planctomycetes of the genus Singulisphaera possess chitinolytic capabilities.</title>
        <authorList>
            <person name="Ivanova A."/>
        </authorList>
    </citation>
    <scope>NUCLEOTIDE SEQUENCE</scope>
    <source>
        <strain evidence="4">Ch08T</strain>
    </source>
</reference>
<dbReference type="PANTHER" id="PTHR30093:SF2">
    <property type="entry name" value="TYPE II SECRETION SYSTEM PROTEIN H"/>
    <property type="match status" value="1"/>
</dbReference>
<dbReference type="AlphaFoldDB" id="A0AAU7CM47"/>
<dbReference type="Gene3D" id="3.30.700.10">
    <property type="entry name" value="Glycoprotein, Type 4 Pilin"/>
    <property type="match status" value="1"/>
</dbReference>
<sequence length="395" mass="41596">MLTQSHVSPTRLFSGNSTESASNHSWSANSPRVCRGFTLIELLVVIAIIAVLIALLLPAVQSAREAARRAQCTNNLKQIGLAMHNYHSTFDSFPPGALFGRSADLTLGNNRDFSAHVRLLGFSEQTALYNAANFNLACFNDDPYGNRVNSTTTTARVAVMLCPSSPTPSWNHQASGAVLNAVRAPGGNYFASVGSSMEFAGQQSGGPPNGVFEYVGDKGRSHGIAEVTDGTSNTIAFGEWRTGSGSPSVTTIPTDIIFIGSFPAGTQRNDGSLTMPRLSASFLQWITQCGAAAKDRNGYYGKSTTLAQNWSLGLVGYSLGNVLLGPNPKYPNCSTHASGTLQTPGVWGLSSLHSGGANILLADGSVRFLKDSVALPTVWALGSRAQGEIISADAF</sequence>
<keyword evidence="2" id="KW-1133">Transmembrane helix</keyword>
<evidence type="ECO:0000256" key="2">
    <source>
        <dbReference type="SAM" id="Phobius"/>
    </source>
</evidence>
<dbReference type="NCBIfam" id="TIGR04294">
    <property type="entry name" value="pre_pil_HX9DG"/>
    <property type="match status" value="1"/>
</dbReference>
<dbReference type="InterPro" id="IPR012902">
    <property type="entry name" value="N_methyl_site"/>
</dbReference>
<dbReference type="InterPro" id="IPR011453">
    <property type="entry name" value="DUF1559"/>
</dbReference>
<protein>
    <submittedName>
        <fullName evidence="4">DUF1559 domain-containing protein</fullName>
    </submittedName>
</protein>
<dbReference type="SUPFAM" id="SSF54523">
    <property type="entry name" value="Pili subunits"/>
    <property type="match status" value="1"/>
</dbReference>
<gene>
    <name evidence="4" type="ORF">V5E97_09270</name>
</gene>
<keyword evidence="2" id="KW-0472">Membrane</keyword>